<evidence type="ECO:0000259" key="1">
    <source>
        <dbReference type="PROSITE" id="PS50995"/>
    </source>
</evidence>
<evidence type="ECO:0000313" key="2">
    <source>
        <dbReference type="EMBL" id="GLT22044.1"/>
    </source>
</evidence>
<dbReference type="InterPro" id="IPR000835">
    <property type="entry name" value="HTH_MarR-typ"/>
</dbReference>
<dbReference type="PANTHER" id="PTHR33164">
    <property type="entry name" value="TRANSCRIPTIONAL REGULATOR, MARR FAMILY"/>
    <property type="match status" value="1"/>
</dbReference>
<dbReference type="SMART" id="SM00347">
    <property type="entry name" value="HTH_MARR"/>
    <property type="match status" value="1"/>
</dbReference>
<organism evidence="2 3">
    <name type="scientific">Zoogloea oryzae</name>
    <dbReference type="NCBI Taxonomy" id="310767"/>
    <lineage>
        <taxon>Bacteria</taxon>
        <taxon>Pseudomonadati</taxon>
        <taxon>Pseudomonadota</taxon>
        <taxon>Betaproteobacteria</taxon>
        <taxon>Rhodocyclales</taxon>
        <taxon>Zoogloeaceae</taxon>
        <taxon>Zoogloea</taxon>
    </lineage>
</organism>
<feature type="domain" description="HTH marR-type" evidence="1">
    <location>
        <begin position="10"/>
        <end position="146"/>
    </location>
</feature>
<comment type="caution">
    <text evidence="2">The sequence shown here is derived from an EMBL/GenBank/DDBJ whole genome shotgun (WGS) entry which is preliminary data.</text>
</comment>
<protein>
    <recommendedName>
        <fullName evidence="1">HTH marR-type domain-containing protein</fullName>
    </recommendedName>
</protein>
<name>A0ABQ6F9W5_9RHOO</name>
<dbReference type="Proteomes" id="UP001157167">
    <property type="component" value="Unassembled WGS sequence"/>
</dbReference>
<dbReference type="InterPro" id="IPR036390">
    <property type="entry name" value="WH_DNA-bd_sf"/>
</dbReference>
<proteinExistence type="predicted"/>
<sequence>MPDAADDLPMDTMPLVVLKQFRVIYGSVRQHFRDVEQRCGVSGSQLWLLHEIARTPGCGVSELASRLSIHQSTCSQLVEKLIAKGLVSKVRKPDDQRRVGLHLQDEAARVLALAPGPFEGVLPQALQGLPSEVLAQLHQNLAQVVANLTDRDEQSAERPLSDL</sequence>
<dbReference type="PANTHER" id="PTHR33164:SF89">
    <property type="entry name" value="MARR FAMILY REGULATORY PROTEIN"/>
    <property type="match status" value="1"/>
</dbReference>
<dbReference type="SUPFAM" id="SSF46785">
    <property type="entry name" value="Winged helix' DNA-binding domain"/>
    <property type="match status" value="1"/>
</dbReference>
<dbReference type="InterPro" id="IPR039422">
    <property type="entry name" value="MarR/SlyA-like"/>
</dbReference>
<accession>A0ABQ6F9W5</accession>
<reference evidence="3" key="1">
    <citation type="journal article" date="2019" name="Int. J. Syst. Evol. Microbiol.">
        <title>The Global Catalogue of Microorganisms (GCM) 10K type strain sequencing project: providing services to taxonomists for standard genome sequencing and annotation.</title>
        <authorList>
            <consortium name="The Broad Institute Genomics Platform"/>
            <consortium name="The Broad Institute Genome Sequencing Center for Infectious Disease"/>
            <person name="Wu L."/>
            <person name="Ma J."/>
        </authorList>
    </citation>
    <scope>NUCLEOTIDE SEQUENCE [LARGE SCALE GENOMIC DNA]</scope>
    <source>
        <strain evidence="3">NBRC 102407</strain>
    </source>
</reference>
<dbReference type="RefSeq" id="WP_284187415.1">
    <property type="nucleotide sequence ID" value="NZ_BSPX01000017.1"/>
</dbReference>
<evidence type="ECO:0000313" key="3">
    <source>
        <dbReference type="Proteomes" id="UP001157167"/>
    </source>
</evidence>
<dbReference type="InterPro" id="IPR036388">
    <property type="entry name" value="WH-like_DNA-bd_sf"/>
</dbReference>
<dbReference type="Gene3D" id="1.10.10.10">
    <property type="entry name" value="Winged helix-like DNA-binding domain superfamily/Winged helix DNA-binding domain"/>
    <property type="match status" value="1"/>
</dbReference>
<keyword evidence="3" id="KW-1185">Reference proteome</keyword>
<gene>
    <name evidence="2" type="ORF">GCM10007933_15000</name>
</gene>
<dbReference type="Pfam" id="PF12802">
    <property type="entry name" value="MarR_2"/>
    <property type="match status" value="1"/>
</dbReference>
<dbReference type="EMBL" id="BSPX01000017">
    <property type="protein sequence ID" value="GLT22044.1"/>
    <property type="molecule type" value="Genomic_DNA"/>
</dbReference>
<dbReference type="PROSITE" id="PS50995">
    <property type="entry name" value="HTH_MARR_2"/>
    <property type="match status" value="1"/>
</dbReference>